<dbReference type="Proteomes" id="UP000034175">
    <property type="component" value="Unassembled WGS sequence"/>
</dbReference>
<dbReference type="HAMAP" id="MF_00033">
    <property type="entry name" value="MurG"/>
    <property type="match status" value="1"/>
</dbReference>
<dbReference type="PATRIC" id="fig|1619042.3.peg.200"/>
<dbReference type="EMBL" id="LCMA01000003">
    <property type="protein sequence ID" value="KKU27201.1"/>
    <property type="molecule type" value="Genomic_DNA"/>
</dbReference>
<keyword evidence="3 10" id="KW-0328">Glycosyltransferase</keyword>
<keyword evidence="7 10" id="KW-0472">Membrane</keyword>
<dbReference type="PANTHER" id="PTHR21015">
    <property type="entry name" value="UDP-N-ACETYLGLUCOSAMINE--N-ACETYLMURAMYL-(PENTAPEPTIDE) PYROPHOSPHORYL-UNDECAPRENOL N-ACETYLGLUCOSAMINE TRANSFERASE 1"/>
    <property type="match status" value="1"/>
</dbReference>
<sequence length="380" mass="42029">MRIVLAGGGTGGHFYPLIAVAEAIEDITKERVLIEPELYYAGPSAFDSEAMHEHDITLISIPAGRLRRYFSIQNFFDIFKTIWGAFTATIQLFKIYPDVVFSTGGFAAYPVLVAARVLMIPVIIYDADALPGRVSLWSSKFARWIAIAHPDAVKEFPENVRDRIARTGHPIRKEIEKPTNEGGHEFLKLRSDVPTVFIMGGSQGSVAINNVILNALPELVKRYNIIHQTGVTNLEETSRLSKLILRNSFFDKRYRAFGLLNTLALRMTAGISAVIVSRAGSGSIFEIASWGIPSILIPIPEDVSRDQKENAFSYARSGAAVVLEQQNVTEHILIAEIERITGNPDLKKKMSAAALAFSRPESARKLATIIVDTALEHEPR</sequence>
<dbReference type="Pfam" id="PF03033">
    <property type="entry name" value="Glyco_transf_28"/>
    <property type="match status" value="1"/>
</dbReference>
<evidence type="ECO:0000256" key="5">
    <source>
        <dbReference type="ARBA" id="ARBA00022960"/>
    </source>
</evidence>
<dbReference type="GO" id="GO:0009252">
    <property type="term" value="P:peptidoglycan biosynthetic process"/>
    <property type="evidence" value="ECO:0007669"/>
    <property type="project" value="UniProtKB-UniRule"/>
</dbReference>
<dbReference type="EC" id="2.4.1.227" evidence="10"/>
<gene>
    <name evidence="10" type="primary">murG</name>
    <name evidence="13" type="ORF">UX39_C0003G0040</name>
</gene>
<dbReference type="GO" id="GO:0005975">
    <property type="term" value="P:carbohydrate metabolic process"/>
    <property type="evidence" value="ECO:0007669"/>
    <property type="project" value="InterPro"/>
</dbReference>
<comment type="similarity">
    <text evidence="10">Belongs to the glycosyltransferase 28 family. MurG subfamily.</text>
</comment>
<dbReference type="PANTHER" id="PTHR21015:SF27">
    <property type="entry name" value="UDP-N-ACETYLGLUCOSAMINE--N-ACETYLMURAMYL-(PENTAPEPTIDE) PYROPHOSPHORYL-UNDECAPRENOL N-ACETYLGLUCOSAMINE TRANSFERASE"/>
    <property type="match status" value="1"/>
</dbReference>
<comment type="caution">
    <text evidence="10">Lacks conserved residue(s) required for the propagation of feature annotation.</text>
</comment>
<dbReference type="GO" id="GO:0051991">
    <property type="term" value="F:UDP-N-acetyl-D-glucosamine:N-acetylmuramoyl-L-alanyl-D-glutamyl-meso-2,6-diaminopimelyl-D-alanyl-D-alanine-diphosphoundecaprenol 4-beta-N-acetylglucosaminlytransferase activity"/>
    <property type="evidence" value="ECO:0007669"/>
    <property type="project" value="RHEA"/>
</dbReference>
<comment type="subcellular location">
    <subcellularLocation>
        <location evidence="10">Cell membrane</location>
        <topology evidence="10">Peripheral membrane protein</topology>
        <orientation evidence="10">Cytoplasmic side</orientation>
    </subcellularLocation>
</comment>
<dbReference type="CDD" id="cd03785">
    <property type="entry name" value="GT28_MurG"/>
    <property type="match status" value="1"/>
</dbReference>
<evidence type="ECO:0000256" key="10">
    <source>
        <dbReference type="HAMAP-Rule" id="MF_00033"/>
    </source>
</evidence>
<dbReference type="GO" id="GO:0050511">
    <property type="term" value="F:undecaprenyldiphospho-muramoylpentapeptide beta-N-acetylglucosaminyltransferase activity"/>
    <property type="evidence" value="ECO:0007669"/>
    <property type="project" value="UniProtKB-UniRule"/>
</dbReference>
<evidence type="ECO:0000313" key="14">
    <source>
        <dbReference type="Proteomes" id="UP000034175"/>
    </source>
</evidence>
<dbReference type="AlphaFoldDB" id="A0A0G1P3A0"/>
<comment type="pathway">
    <text evidence="10">Cell wall biogenesis; peptidoglycan biosynthesis.</text>
</comment>
<keyword evidence="2 10" id="KW-0132">Cell division</keyword>
<evidence type="ECO:0000256" key="9">
    <source>
        <dbReference type="ARBA" id="ARBA00023316"/>
    </source>
</evidence>
<accession>A0A0G1P3A0</accession>
<dbReference type="InterPro" id="IPR004276">
    <property type="entry name" value="GlycoTrans_28_N"/>
</dbReference>
<keyword evidence="1 10" id="KW-1003">Cell membrane</keyword>
<evidence type="ECO:0000256" key="1">
    <source>
        <dbReference type="ARBA" id="ARBA00022475"/>
    </source>
</evidence>
<dbReference type="GO" id="GO:0005886">
    <property type="term" value="C:plasma membrane"/>
    <property type="evidence" value="ECO:0007669"/>
    <property type="project" value="UniProtKB-SubCell"/>
</dbReference>
<keyword evidence="5 10" id="KW-0133">Cell shape</keyword>
<dbReference type="Gene3D" id="3.40.50.2000">
    <property type="entry name" value="Glycogen Phosphorylase B"/>
    <property type="match status" value="2"/>
</dbReference>
<evidence type="ECO:0000256" key="2">
    <source>
        <dbReference type="ARBA" id="ARBA00022618"/>
    </source>
</evidence>
<evidence type="ECO:0000259" key="12">
    <source>
        <dbReference type="Pfam" id="PF04101"/>
    </source>
</evidence>
<evidence type="ECO:0000256" key="7">
    <source>
        <dbReference type="ARBA" id="ARBA00023136"/>
    </source>
</evidence>
<feature type="binding site" evidence="10">
    <location>
        <position position="172"/>
    </location>
    <ligand>
        <name>UDP-N-acetyl-alpha-D-glucosamine</name>
        <dbReference type="ChEBI" id="CHEBI:57705"/>
    </ligand>
</feature>
<feature type="domain" description="Glycosyl transferase family 28 C-terminal" evidence="12">
    <location>
        <begin position="195"/>
        <end position="357"/>
    </location>
</feature>
<dbReference type="UniPathway" id="UPA00219"/>
<reference evidence="13 14" key="1">
    <citation type="journal article" date="2015" name="Nature">
        <title>rRNA introns, odd ribosomes, and small enigmatic genomes across a large radiation of phyla.</title>
        <authorList>
            <person name="Brown C.T."/>
            <person name="Hug L.A."/>
            <person name="Thomas B.C."/>
            <person name="Sharon I."/>
            <person name="Castelle C.J."/>
            <person name="Singh A."/>
            <person name="Wilkins M.J."/>
            <person name="Williams K.H."/>
            <person name="Banfield J.F."/>
        </authorList>
    </citation>
    <scope>NUCLEOTIDE SEQUENCE [LARGE SCALE GENOMIC DNA]</scope>
</reference>
<dbReference type="InterPro" id="IPR006009">
    <property type="entry name" value="GlcNAc_MurG"/>
</dbReference>
<dbReference type="InterPro" id="IPR007235">
    <property type="entry name" value="Glyco_trans_28_C"/>
</dbReference>
<dbReference type="GO" id="GO:0051301">
    <property type="term" value="P:cell division"/>
    <property type="evidence" value="ECO:0007669"/>
    <property type="project" value="UniProtKB-KW"/>
</dbReference>
<name>A0A0G1P3A0_9BACT</name>
<comment type="function">
    <text evidence="10">Cell wall formation. Catalyzes the transfer of a GlcNAc subunit on undecaprenyl-pyrophosphoryl-MurNAc-pentapeptide (lipid intermediate I) to form undecaprenyl-pyrophosphoryl-MurNAc-(pentapeptide)GlcNAc (lipid intermediate II).</text>
</comment>
<dbReference type="GO" id="GO:0071555">
    <property type="term" value="P:cell wall organization"/>
    <property type="evidence" value="ECO:0007669"/>
    <property type="project" value="UniProtKB-KW"/>
</dbReference>
<protein>
    <recommendedName>
        <fullName evidence="10">UDP-N-acetylglucosamine--N-acetylmuramyl-(pentapeptide) pyrophosphoryl-undecaprenol N-acetylglucosamine transferase</fullName>
        <ecNumber evidence="10">2.4.1.227</ecNumber>
    </recommendedName>
    <alternativeName>
        <fullName evidence="10">Undecaprenyl-PP-MurNAc-pentapeptide-UDPGlcNAc GlcNAc transferase</fullName>
    </alternativeName>
</protein>
<feature type="domain" description="Glycosyltransferase family 28 N-terminal" evidence="11">
    <location>
        <begin position="3"/>
        <end position="146"/>
    </location>
</feature>
<dbReference type="GO" id="GO:0008360">
    <property type="term" value="P:regulation of cell shape"/>
    <property type="evidence" value="ECO:0007669"/>
    <property type="project" value="UniProtKB-KW"/>
</dbReference>
<dbReference type="Pfam" id="PF04101">
    <property type="entry name" value="Glyco_tran_28_C"/>
    <property type="match status" value="1"/>
</dbReference>
<keyword evidence="9 10" id="KW-0961">Cell wall biogenesis/degradation</keyword>
<feature type="binding site" evidence="10">
    <location>
        <position position="307"/>
    </location>
    <ligand>
        <name>UDP-N-acetyl-alpha-D-glucosamine</name>
        <dbReference type="ChEBI" id="CHEBI:57705"/>
    </ligand>
</feature>
<keyword evidence="8 10" id="KW-0131">Cell cycle</keyword>
<feature type="binding site" evidence="10">
    <location>
        <begin position="10"/>
        <end position="12"/>
    </location>
    <ligand>
        <name>UDP-N-acetyl-alpha-D-glucosamine</name>
        <dbReference type="ChEBI" id="CHEBI:57705"/>
    </ligand>
</feature>
<organism evidence="13 14">
    <name type="scientific">Candidatus Magasanikbacteria bacterium GW2011_GWA2_46_17</name>
    <dbReference type="NCBI Taxonomy" id="1619042"/>
    <lineage>
        <taxon>Bacteria</taxon>
        <taxon>Candidatus Magasanikiibacteriota</taxon>
    </lineage>
</organism>
<evidence type="ECO:0000256" key="4">
    <source>
        <dbReference type="ARBA" id="ARBA00022679"/>
    </source>
</evidence>
<dbReference type="SUPFAM" id="SSF53756">
    <property type="entry name" value="UDP-Glycosyltransferase/glycogen phosphorylase"/>
    <property type="match status" value="1"/>
</dbReference>
<keyword evidence="4 10" id="KW-0808">Transferase</keyword>
<keyword evidence="6 10" id="KW-0573">Peptidoglycan synthesis</keyword>
<comment type="catalytic activity">
    <reaction evidence="10">
        <text>di-trans,octa-cis-undecaprenyl diphospho-N-acetyl-alpha-D-muramoyl-L-alanyl-D-glutamyl-meso-2,6-diaminopimeloyl-D-alanyl-D-alanine + UDP-N-acetyl-alpha-D-glucosamine = di-trans,octa-cis-undecaprenyl diphospho-[N-acetyl-alpha-D-glucosaminyl-(1-&gt;4)]-N-acetyl-alpha-D-muramoyl-L-alanyl-D-glutamyl-meso-2,6-diaminopimeloyl-D-alanyl-D-alanine + UDP + H(+)</text>
        <dbReference type="Rhea" id="RHEA:31227"/>
        <dbReference type="ChEBI" id="CHEBI:15378"/>
        <dbReference type="ChEBI" id="CHEBI:57705"/>
        <dbReference type="ChEBI" id="CHEBI:58223"/>
        <dbReference type="ChEBI" id="CHEBI:61387"/>
        <dbReference type="ChEBI" id="CHEBI:61388"/>
        <dbReference type="EC" id="2.4.1.227"/>
    </reaction>
</comment>
<evidence type="ECO:0000256" key="3">
    <source>
        <dbReference type="ARBA" id="ARBA00022676"/>
    </source>
</evidence>
<comment type="caution">
    <text evidence="13">The sequence shown here is derived from an EMBL/GenBank/DDBJ whole genome shotgun (WGS) entry which is preliminary data.</text>
</comment>
<evidence type="ECO:0000313" key="13">
    <source>
        <dbReference type="EMBL" id="KKU27201.1"/>
    </source>
</evidence>
<feature type="binding site" evidence="10">
    <location>
        <position position="202"/>
    </location>
    <ligand>
        <name>UDP-N-acetyl-alpha-D-glucosamine</name>
        <dbReference type="ChEBI" id="CHEBI:57705"/>
    </ligand>
</feature>
<evidence type="ECO:0000259" key="11">
    <source>
        <dbReference type="Pfam" id="PF03033"/>
    </source>
</evidence>
<evidence type="ECO:0000256" key="8">
    <source>
        <dbReference type="ARBA" id="ARBA00023306"/>
    </source>
</evidence>
<proteinExistence type="inferred from homology"/>
<evidence type="ECO:0000256" key="6">
    <source>
        <dbReference type="ARBA" id="ARBA00022984"/>
    </source>
</evidence>